<accession>A0A915HYX3</accession>
<organism evidence="2 3">
    <name type="scientific">Romanomermis culicivorax</name>
    <name type="common">Nematode worm</name>
    <dbReference type="NCBI Taxonomy" id="13658"/>
    <lineage>
        <taxon>Eukaryota</taxon>
        <taxon>Metazoa</taxon>
        <taxon>Ecdysozoa</taxon>
        <taxon>Nematoda</taxon>
        <taxon>Enoplea</taxon>
        <taxon>Dorylaimia</taxon>
        <taxon>Mermithida</taxon>
        <taxon>Mermithoidea</taxon>
        <taxon>Mermithidae</taxon>
        <taxon>Romanomermis</taxon>
    </lineage>
</organism>
<reference evidence="3" key="1">
    <citation type="submission" date="2022-11" db="UniProtKB">
        <authorList>
            <consortium name="WormBaseParasite"/>
        </authorList>
    </citation>
    <scope>IDENTIFICATION</scope>
</reference>
<name>A0A915HYX3_ROMCU</name>
<keyword evidence="2" id="KW-1185">Reference proteome</keyword>
<dbReference type="WBParaSite" id="nRc.2.0.1.t06772-RA">
    <property type="protein sequence ID" value="nRc.2.0.1.t06772-RA"/>
    <property type="gene ID" value="nRc.2.0.1.g06772"/>
</dbReference>
<evidence type="ECO:0000313" key="3">
    <source>
        <dbReference type="WBParaSite" id="nRc.2.0.1.t06772-RA"/>
    </source>
</evidence>
<sequence length="75" mass="7939">MSQNKQTVANKKAKKFLKKQGDGDDHCGQGTVPHNATQQAVRHLSGVGRIGDVLPGLIVCPNSATGECGKTQFVH</sequence>
<dbReference type="Proteomes" id="UP000887565">
    <property type="component" value="Unplaced"/>
</dbReference>
<protein>
    <submittedName>
        <fullName evidence="3">Uncharacterized protein</fullName>
    </submittedName>
</protein>
<dbReference type="AlphaFoldDB" id="A0A915HYX3"/>
<proteinExistence type="predicted"/>
<evidence type="ECO:0000256" key="1">
    <source>
        <dbReference type="SAM" id="MobiDB-lite"/>
    </source>
</evidence>
<feature type="region of interest" description="Disordered" evidence="1">
    <location>
        <begin position="1"/>
        <end position="35"/>
    </location>
</feature>
<evidence type="ECO:0000313" key="2">
    <source>
        <dbReference type="Proteomes" id="UP000887565"/>
    </source>
</evidence>